<protein>
    <submittedName>
        <fullName evidence="1">Uncharacterized protein</fullName>
    </submittedName>
</protein>
<evidence type="ECO:0000313" key="1">
    <source>
        <dbReference type="EMBL" id="CAD8213610.1"/>
    </source>
</evidence>
<dbReference type="OrthoDB" id="10647016at2759"/>
<organism evidence="1 2">
    <name type="scientific">Paramecium pentaurelia</name>
    <dbReference type="NCBI Taxonomy" id="43138"/>
    <lineage>
        <taxon>Eukaryota</taxon>
        <taxon>Sar</taxon>
        <taxon>Alveolata</taxon>
        <taxon>Ciliophora</taxon>
        <taxon>Intramacronucleata</taxon>
        <taxon>Oligohymenophorea</taxon>
        <taxon>Peniculida</taxon>
        <taxon>Parameciidae</taxon>
        <taxon>Paramecium</taxon>
    </lineage>
</organism>
<comment type="caution">
    <text evidence="1">The sequence shown here is derived from an EMBL/GenBank/DDBJ whole genome shotgun (WGS) entry which is preliminary data.</text>
</comment>
<dbReference type="AlphaFoldDB" id="A0A8S1YI56"/>
<name>A0A8S1YI56_9CILI</name>
<keyword evidence="2" id="KW-1185">Reference proteome</keyword>
<evidence type="ECO:0000313" key="2">
    <source>
        <dbReference type="Proteomes" id="UP000689195"/>
    </source>
</evidence>
<sequence>MLGCSLHHQIKMMDKFQLEMCLFQFSNVTHLINNAQDQNLINVQILIIDYLQKIFVHPAQLIMKNTMDAEIFVIQTPLYTNGFCQLYLNSFFANAIVQYQQPQWFIKMTWNLQTNLQQKQLLIVTGFLSLILVYIDFDQLSTYSYSIYSFEFQIIMQTFNIIPLNFGVQFLIMEVFEQNIELFRNQQGNLFYQSIQELYNSTYFAQIFRNESGIRTPNNKISSLNYTSNIQYSFITYVDLSKYPFLFSAIGNYSQILTYQFVKTKQQQKILKWIGEIFEGNNF</sequence>
<gene>
    <name evidence="1" type="ORF">PPENT_87.1.T1820010</name>
</gene>
<accession>A0A8S1YI56</accession>
<dbReference type="Proteomes" id="UP000689195">
    <property type="component" value="Unassembled WGS sequence"/>
</dbReference>
<dbReference type="EMBL" id="CAJJDO010000182">
    <property type="protein sequence ID" value="CAD8213610.1"/>
    <property type="molecule type" value="Genomic_DNA"/>
</dbReference>
<proteinExistence type="predicted"/>
<reference evidence="1" key="1">
    <citation type="submission" date="2021-01" db="EMBL/GenBank/DDBJ databases">
        <authorList>
            <consortium name="Genoscope - CEA"/>
            <person name="William W."/>
        </authorList>
    </citation>
    <scope>NUCLEOTIDE SEQUENCE</scope>
</reference>